<keyword evidence="2" id="KW-0328">Glycosyltransferase</keyword>
<dbReference type="PANTHER" id="PTHR12526">
    <property type="entry name" value="GLYCOSYLTRANSFERASE"/>
    <property type="match status" value="1"/>
</dbReference>
<evidence type="ECO:0000256" key="1">
    <source>
        <dbReference type="ARBA" id="ARBA00009481"/>
    </source>
</evidence>
<evidence type="ECO:0000259" key="4">
    <source>
        <dbReference type="Pfam" id="PF00534"/>
    </source>
</evidence>
<comment type="caution">
    <text evidence="6">The sequence shown here is derived from an EMBL/GenBank/DDBJ whole genome shotgun (WGS) entry which is preliminary data.</text>
</comment>
<protein>
    <submittedName>
        <fullName evidence="6">Glycosyltransferase involved in cell wall biosynthesis</fullName>
    </submittedName>
</protein>
<evidence type="ECO:0000313" key="7">
    <source>
        <dbReference type="Proteomes" id="UP000295444"/>
    </source>
</evidence>
<dbReference type="InterPro" id="IPR001296">
    <property type="entry name" value="Glyco_trans_1"/>
</dbReference>
<comment type="similarity">
    <text evidence="1">Belongs to the glycosyltransferase group 1 family. Glycosyltransferase 4 subfamily.</text>
</comment>
<dbReference type="Pfam" id="PF00534">
    <property type="entry name" value="Glycos_transf_1"/>
    <property type="match status" value="1"/>
</dbReference>
<keyword evidence="3 6" id="KW-0808">Transferase</keyword>
<dbReference type="OrthoDB" id="9809227at2"/>
<dbReference type="Pfam" id="PF13439">
    <property type="entry name" value="Glyco_transf_4"/>
    <property type="match status" value="1"/>
</dbReference>
<feature type="domain" description="Glycosyltransferase subfamily 4-like N-terminal" evidence="5">
    <location>
        <begin position="14"/>
        <end position="136"/>
    </location>
</feature>
<dbReference type="GO" id="GO:0016757">
    <property type="term" value="F:glycosyltransferase activity"/>
    <property type="evidence" value="ECO:0007669"/>
    <property type="project" value="UniProtKB-KW"/>
</dbReference>
<gene>
    <name evidence="6" type="ORF">EV186_107136</name>
</gene>
<dbReference type="SUPFAM" id="SSF53756">
    <property type="entry name" value="UDP-Glycosyltransferase/glycogen phosphorylase"/>
    <property type="match status" value="1"/>
</dbReference>
<evidence type="ECO:0000313" key="6">
    <source>
        <dbReference type="EMBL" id="TDP92901.1"/>
    </source>
</evidence>
<dbReference type="AlphaFoldDB" id="A0A4R6S098"/>
<reference evidence="6 7" key="1">
    <citation type="submission" date="2019-03" db="EMBL/GenBank/DDBJ databases">
        <title>Genomic Encyclopedia of Type Strains, Phase IV (KMG-IV): sequencing the most valuable type-strain genomes for metagenomic binning, comparative biology and taxonomic classification.</title>
        <authorList>
            <person name="Goeker M."/>
        </authorList>
    </citation>
    <scope>NUCLEOTIDE SEQUENCE [LARGE SCALE GENOMIC DNA]</scope>
    <source>
        <strain evidence="6 7">DSM 45361</strain>
    </source>
</reference>
<dbReference type="Proteomes" id="UP000295444">
    <property type="component" value="Unassembled WGS sequence"/>
</dbReference>
<organism evidence="6 7">
    <name type="scientific">Labedaea rhizosphaerae</name>
    <dbReference type="NCBI Taxonomy" id="598644"/>
    <lineage>
        <taxon>Bacteria</taxon>
        <taxon>Bacillati</taxon>
        <taxon>Actinomycetota</taxon>
        <taxon>Actinomycetes</taxon>
        <taxon>Pseudonocardiales</taxon>
        <taxon>Pseudonocardiaceae</taxon>
        <taxon>Labedaea</taxon>
    </lineage>
</organism>
<proteinExistence type="inferred from homology"/>
<keyword evidence="7" id="KW-1185">Reference proteome</keyword>
<dbReference type="EMBL" id="SNXZ01000007">
    <property type="protein sequence ID" value="TDP92901.1"/>
    <property type="molecule type" value="Genomic_DNA"/>
</dbReference>
<evidence type="ECO:0000259" key="5">
    <source>
        <dbReference type="Pfam" id="PF13439"/>
    </source>
</evidence>
<dbReference type="Gene3D" id="3.40.50.2000">
    <property type="entry name" value="Glycogen Phosphorylase B"/>
    <property type="match status" value="2"/>
</dbReference>
<accession>A0A4R6S098</accession>
<dbReference type="CDD" id="cd03801">
    <property type="entry name" value="GT4_PimA-like"/>
    <property type="match status" value="1"/>
</dbReference>
<evidence type="ECO:0000256" key="2">
    <source>
        <dbReference type="ARBA" id="ARBA00022676"/>
    </source>
</evidence>
<dbReference type="RefSeq" id="WP_133853245.1">
    <property type="nucleotide sequence ID" value="NZ_SNXZ01000007.1"/>
</dbReference>
<dbReference type="InterPro" id="IPR028098">
    <property type="entry name" value="Glyco_trans_4-like_N"/>
</dbReference>
<name>A0A4R6S098_LABRH</name>
<sequence length="383" mass="41530">MRVLMITHAYPPTFGGVESHVWDISQELAARGDDVLVVAGGEDAPAPGVVPVHRHRAISVQALLATRAGLAPTAPPDAAAVAGLTAVLADEVARFRPDVIHIHNAHHFGPELARACLDVAQVPVVNSLHDRVGEHLYADVVDWPWALVVFISDYLREALPSTRPAVTRRLGIDLADFAVDGPRDERLTELTGPVIFHPARLLRWKGVECGVRAFGEVHRDLGGSLVLCASENIVDDPVEVREFRRELVELADELGVGHAVHFMSFDRQQISSAYRAADLIWYPTIDEEPLGLVPIEAMACGVPLVVSRSGGMKETVLDGETGLVVPKQDPGSLAAAARKLLSDTAARESMVRAGITWTEQFSQTRYVDWLQEAYQSVINASGV</sequence>
<feature type="domain" description="Glycosyl transferase family 1" evidence="4">
    <location>
        <begin position="190"/>
        <end position="355"/>
    </location>
</feature>
<dbReference type="PANTHER" id="PTHR12526:SF640">
    <property type="entry name" value="COLANIC ACID BIOSYNTHESIS GLYCOSYLTRANSFERASE WCAL-RELATED"/>
    <property type="match status" value="1"/>
</dbReference>
<evidence type="ECO:0000256" key="3">
    <source>
        <dbReference type="ARBA" id="ARBA00022679"/>
    </source>
</evidence>